<dbReference type="AlphaFoldDB" id="B5E9W3"/>
<reference evidence="1 2" key="1">
    <citation type="submission" date="2008-07" db="EMBL/GenBank/DDBJ databases">
        <title>Complete sequence of Geobacter bemidjiensis BEM.</title>
        <authorList>
            <consortium name="US DOE Joint Genome Institute"/>
            <person name="Lucas S."/>
            <person name="Copeland A."/>
            <person name="Lapidus A."/>
            <person name="Glavina del Rio T."/>
            <person name="Dalin E."/>
            <person name="Tice H."/>
            <person name="Bruce D."/>
            <person name="Goodwin L."/>
            <person name="Pitluck S."/>
            <person name="Kiss H."/>
            <person name="Brettin T."/>
            <person name="Detter J.C."/>
            <person name="Han C."/>
            <person name="Kuske C.R."/>
            <person name="Schmutz J."/>
            <person name="Larimer F."/>
            <person name="Land M."/>
            <person name="Hauser L."/>
            <person name="Kyrpides N."/>
            <person name="Lykidis A."/>
            <person name="Lovley D."/>
            <person name="Richardson P."/>
        </authorList>
    </citation>
    <scope>NUCLEOTIDE SEQUENCE [LARGE SCALE GENOMIC DNA]</scope>
    <source>
        <strain evidence="2">ATCC BAA-1014 / DSM 16622 / JCM 12645 / Bem</strain>
    </source>
</reference>
<dbReference type="Proteomes" id="UP000008825">
    <property type="component" value="Chromosome"/>
</dbReference>
<gene>
    <name evidence="1" type="ordered locus">Gbem_0230</name>
</gene>
<evidence type="ECO:0000313" key="2">
    <source>
        <dbReference type="Proteomes" id="UP000008825"/>
    </source>
</evidence>
<dbReference type="KEGG" id="gbm:Gbem_0230"/>
<proteinExistence type="predicted"/>
<protein>
    <recommendedName>
        <fullName evidence="3">Glycosyltransferase family 1 protein</fullName>
    </recommendedName>
</protein>
<dbReference type="EMBL" id="CP001124">
    <property type="protein sequence ID" value="ACH37261.1"/>
    <property type="molecule type" value="Genomic_DNA"/>
</dbReference>
<dbReference type="HOGENOM" id="CLU_893591_0_0_7"/>
<name>B5E9W3_CITBB</name>
<organism evidence="1 2">
    <name type="scientific">Citrifermentans bemidjiense (strain ATCC BAA-1014 / DSM 16622 / JCM 12645 / Bem)</name>
    <name type="common">Geobacter bemidjiensis</name>
    <dbReference type="NCBI Taxonomy" id="404380"/>
    <lineage>
        <taxon>Bacteria</taxon>
        <taxon>Pseudomonadati</taxon>
        <taxon>Thermodesulfobacteriota</taxon>
        <taxon>Desulfuromonadia</taxon>
        <taxon>Geobacterales</taxon>
        <taxon>Geobacteraceae</taxon>
        <taxon>Citrifermentans</taxon>
    </lineage>
</organism>
<dbReference type="OrthoDB" id="3034891at2"/>
<evidence type="ECO:0000313" key="1">
    <source>
        <dbReference type="EMBL" id="ACH37261.1"/>
    </source>
</evidence>
<reference evidence="1 2" key="2">
    <citation type="journal article" date="2010" name="BMC Genomics">
        <title>The genome of Geobacter bemidjiensis, exemplar for the subsurface clade of Geobacter species that predominate in Fe(III)-reducing subsurface environments.</title>
        <authorList>
            <person name="Aklujkar M."/>
            <person name="Young N.D."/>
            <person name="Holmes D."/>
            <person name="Chavan M."/>
            <person name="Risso C."/>
            <person name="Kiss H.E."/>
            <person name="Han C.S."/>
            <person name="Land M.L."/>
            <person name="Lovley D.R."/>
        </authorList>
    </citation>
    <scope>NUCLEOTIDE SEQUENCE [LARGE SCALE GENOMIC DNA]</scope>
    <source>
        <strain evidence="2">ATCC BAA-1014 / DSM 16622 / JCM 12645 / Bem</strain>
    </source>
</reference>
<dbReference type="eggNOG" id="ENOG5032XVF">
    <property type="taxonomic scope" value="Bacteria"/>
</dbReference>
<sequence>MAVLRRVVSFRKFPDPIFQYIAELEDIFVERLCLDSCGIEECIGKDAHYGPDDYDFVMVPMASDIRYFSDNDRVIPWVFDVFPKDFEQFRLDIAKFKIVYLTDTAVCRRLQSMGCGQVRFMPFSVSDAHVADGCPVKDIDIIHYGRRDTVLESYTETLLRQNPQLHYVRTEYDSNRNRHYFHSNFGGMVGSSDVRDNFWKVLERCKVSLVSMPGFDHGRREGLLTVPIRYFESAAKFCHMISRHPDSGDFLWLGISDIAENVSSYEEFELVTMRCLNNALSPQKTRSYDEFLAHHVASRRADQVREDVASL</sequence>
<dbReference type="RefSeq" id="WP_012528669.1">
    <property type="nucleotide sequence ID" value="NC_011146.1"/>
</dbReference>
<keyword evidence="2" id="KW-1185">Reference proteome</keyword>
<evidence type="ECO:0008006" key="3">
    <source>
        <dbReference type="Google" id="ProtNLM"/>
    </source>
</evidence>
<accession>B5E9W3</accession>